<protein>
    <submittedName>
        <fullName evidence="1">Uncharacterized protein LOC122143830</fullName>
    </submittedName>
</protein>
<accession>A0A9R0AU49</accession>
<dbReference type="GeneID" id="122143830"/>
<name>A0A9R0AU49_CYPCA</name>
<dbReference type="PANTHER" id="PTHR47501:SF5">
    <property type="entry name" value="HAT C-TERMINAL DIMERISATION DOMAIN-CONTAINING PROTEIN"/>
    <property type="match status" value="1"/>
</dbReference>
<proteinExistence type="predicted"/>
<organism evidence="1">
    <name type="scientific">Cyprinus carpio</name>
    <name type="common">Common carp</name>
    <dbReference type="NCBI Taxonomy" id="7962"/>
    <lineage>
        <taxon>Eukaryota</taxon>
        <taxon>Metazoa</taxon>
        <taxon>Chordata</taxon>
        <taxon>Craniata</taxon>
        <taxon>Vertebrata</taxon>
        <taxon>Euteleostomi</taxon>
        <taxon>Actinopterygii</taxon>
        <taxon>Neopterygii</taxon>
        <taxon>Teleostei</taxon>
        <taxon>Ostariophysi</taxon>
        <taxon>Cypriniformes</taxon>
        <taxon>Cyprinidae</taxon>
        <taxon>Cyprininae</taxon>
        <taxon>Cyprinus</taxon>
    </lineage>
</organism>
<dbReference type="PANTHER" id="PTHR47501">
    <property type="entry name" value="TRANSPOSASE-RELATED"/>
    <property type="match status" value="1"/>
</dbReference>
<dbReference type="AlphaFoldDB" id="A0A9R0AU49"/>
<dbReference type="Proteomes" id="UP001155660">
    <property type="component" value="Unplaced"/>
</dbReference>
<gene>
    <name evidence="1" type="primary">LOC122143830</name>
</gene>
<evidence type="ECO:0000313" key="1">
    <source>
        <dbReference type="RefSeq" id="XP_042610360.1"/>
    </source>
</evidence>
<dbReference type="RefSeq" id="XP_042610360.1">
    <property type="nucleotide sequence ID" value="XM_042754426.1"/>
</dbReference>
<sequence length="381" mass="42848">MKCLLCRPKGCEIMAFKNSPSNLKKHIKSKHVCHLSRYEELTSAKRKKKTVIPSPSIKQATLMGSWNTMPQRSIDNAIMKYVVRGLQPFNIVEQVAFRDFVLDLVPNSKIMTRITLTSMIDDAAKQMKIKIIEAMKTVDHIATTTDCWSARRQALTLSTLLANALNDIHAEYDIRGKIVRTTTDNGSNFIKAFKVFGEDGNNNAGALVHEEEEEEEEADKDEEEVEFVDVSSLLDEDDGFEFQLPKHQRCACHILNLIATVDASKAVSNDAYKKLYYSTFGKCNALWNKCSRSSTAAETVEDACSLQLVRPNATRWNSVFMAVERLLRIVKEKGEATMRVFCTDLKVPMFNPAELAFLSEYSAVMTPVAQATNILQAETKV</sequence>
<reference evidence="1" key="1">
    <citation type="submission" date="2025-08" db="UniProtKB">
        <authorList>
            <consortium name="RefSeq"/>
        </authorList>
    </citation>
    <scope>IDENTIFICATION</scope>
    <source>
        <tissue evidence="1">Muscle</tissue>
    </source>
</reference>
<dbReference type="KEGG" id="ccar:122143830"/>
<dbReference type="OrthoDB" id="8772022at2759"/>